<evidence type="ECO:0000256" key="2">
    <source>
        <dbReference type="ARBA" id="ARBA00022801"/>
    </source>
</evidence>
<keyword evidence="2 4" id="KW-0378">Hydrolase</keyword>
<evidence type="ECO:0000256" key="1">
    <source>
        <dbReference type="ARBA" id="ARBA00001946"/>
    </source>
</evidence>
<dbReference type="STRING" id="797114.C475_01487"/>
<dbReference type="SUPFAM" id="SSF55811">
    <property type="entry name" value="Nudix"/>
    <property type="match status" value="1"/>
</dbReference>
<dbReference type="EMBL" id="AOIU01000004">
    <property type="protein sequence ID" value="ELZ30366.1"/>
    <property type="molecule type" value="Genomic_DNA"/>
</dbReference>
<dbReference type="InterPro" id="IPR020476">
    <property type="entry name" value="Nudix_hydrolase"/>
</dbReference>
<name>M0D4B1_9EURY</name>
<dbReference type="Pfam" id="PF00293">
    <property type="entry name" value="NUDIX"/>
    <property type="match status" value="1"/>
</dbReference>
<evidence type="ECO:0000313" key="5">
    <source>
        <dbReference type="Proteomes" id="UP000011626"/>
    </source>
</evidence>
<dbReference type="InterPro" id="IPR015797">
    <property type="entry name" value="NUDIX_hydrolase-like_dom_sf"/>
</dbReference>
<dbReference type="InterPro" id="IPR000086">
    <property type="entry name" value="NUDIX_hydrolase_dom"/>
</dbReference>
<dbReference type="PROSITE" id="PS51462">
    <property type="entry name" value="NUDIX"/>
    <property type="match status" value="1"/>
</dbReference>
<proteinExistence type="predicted"/>
<dbReference type="eggNOG" id="arCOG01083">
    <property type="taxonomic scope" value="Archaea"/>
</dbReference>
<dbReference type="GO" id="GO:0016787">
    <property type="term" value="F:hydrolase activity"/>
    <property type="evidence" value="ECO:0007669"/>
    <property type="project" value="UniProtKB-KW"/>
</dbReference>
<dbReference type="Gene3D" id="3.90.79.10">
    <property type="entry name" value="Nucleoside Triphosphate Pyrophosphohydrolase"/>
    <property type="match status" value="1"/>
</dbReference>
<comment type="caution">
    <text evidence="4">The sequence shown here is derived from an EMBL/GenBank/DDBJ whole genome shotgun (WGS) entry which is preliminary data.</text>
</comment>
<protein>
    <submittedName>
        <fullName evidence="4">NUDIX hydrolase</fullName>
    </submittedName>
</protein>
<dbReference type="PATRIC" id="fig|797114.5.peg.294"/>
<accession>M0D4B1</accession>
<reference evidence="4 5" key="1">
    <citation type="journal article" date="2014" name="PLoS Genet.">
        <title>Phylogenetically driven sequencing of extremely halophilic archaea reveals strategies for static and dynamic osmo-response.</title>
        <authorList>
            <person name="Becker E.A."/>
            <person name="Seitzer P.M."/>
            <person name="Tritt A."/>
            <person name="Larsen D."/>
            <person name="Krusor M."/>
            <person name="Yao A.I."/>
            <person name="Wu D."/>
            <person name="Madern D."/>
            <person name="Eisen J.A."/>
            <person name="Darling A.E."/>
            <person name="Facciotti M.T."/>
        </authorList>
    </citation>
    <scope>NUCLEOTIDE SEQUENCE [LARGE SCALE GENOMIC DNA]</scope>
    <source>
        <strain evidence="4 5">2-9-1</strain>
    </source>
</reference>
<comment type="cofactor">
    <cofactor evidence="1">
        <name>Mg(2+)</name>
        <dbReference type="ChEBI" id="CHEBI:18420"/>
    </cofactor>
</comment>
<dbReference type="PANTHER" id="PTHR43046">
    <property type="entry name" value="GDP-MANNOSE MANNOSYL HYDROLASE"/>
    <property type="match status" value="1"/>
</dbReference>
<sequence length="209" mass="22869">MPVVEYGAPMTQRDPRDRYDDLVERVERHKVDGERFDELRQAEVFQSGWGVAGVVLDEEVGSTWGSRTRSDDGERLLAIRNRAYPTEWTLPGGAVENGESLADAVVREVREETGVAVDPVRPVGVDESVVVEEPGPGGSDGGRRVEMAFVHFLCRATDPAVADGGDLGDADEAITEAAWLESLPEDVFNPAHTREVYESARELLGEGDF</sequence>
<dbReference type="InterPro" id="IPR020084">
    <property type="entry name" value="NUDIX_hydrolase_CS"/>
</dbReference>
<dbReference type="PROSITE" id="PS00893">
    <property type="entry name" value="NUDIX_BOX"/>
    <property type="match status" value="1"/>
</dbReference>
<evidence type="ECO:0000313" key="4">
    <source>
        <dbReference type="EMBL" id="ELZ30366.1"/>
    </source>
</evidence>
<dbReference type="Proteomes" id="UP000011626">
    <property type="component" value="Unassembled WGS sequence"/>
</dbReference>
<dbReference type="PANTHER" id="PTHR43046:SF16">
    <property type="entry name" value="ADP-RIBOSE PYROPHOSPHATASE YJHB-RELATED"/>
    <property type="match status" value="1"/>
</dbReference>
<keyword evidence="5" id="KW-1185">Reference proteome</keyword>
<dbReference type="PRINTS" id="PR00502">
    <property type="entry name" value="NUDIXFAMILY"/>
</dbReference>
<organism evidence="4 5">
    <name type="scientific">Halosimplex carlsbadense 2-9-1</name>
    <dbReference type="NCBI Taxonomy" id="797114"/>
    <lineage>
        <taxon>Archaea</taxon>
        <taxon>Methanobacteriati</taxon>
        <taxon>Methanobacteriota</taxon>
        <taxon>Stenosarchaea group</taxon>
        <taxon>Halobacteria</taxon>
        <taxon>Halobacteriales</taxon>
        <taxon>Haloarculaceae</taxon>
        <taxon>Halosimplex</taxon>
    </lineage>
</organism>
<feature type="domain" description="Nudix hydrolase" evidence="3">
    <location>
        <begin position="46"/>
        <end position="204"/>
    </location>
</feature>
<dbReference type="AlphaFoldDB" id="M0D4B1"/>
<gene>
    <name evidence="4" type="ORF">C475_01487</name>
</gene>
<evidence type="ECO:0000259" key="3">
    <source>
        <dbReference type="PROSITE" id="PS51462"/>
    </source>
</evidence>
<dbReference type="CDD" id="cd02883">
    <property type="entry name" value="NUDIX_Hydrolase"/>
    <property type="match status" value="1"/>
</dbReference>